<evidence type="ECO:0000256" key="1">
    <source>
        <dbReference type="SAM" id="SignalP"/>
    </source>
</evidence>
<sequence>MKNNFSFISASVLLVSGIACASIAAPVYAAPRGGQTSSAICSLADISLGGVSATACDGPNAGNDTGAQGTLLPELNNGLFSSFVGTGVQWTLAGKSDEPNPFAITAANDFNSGTWGLGTALSSNTFVVSLKTSTAYTAYLFKDYDFSQGLTGVFNTIGVALDGSGKAGKDLSHASLFVSNIGKNPPPTSVPEPASLLGLGLVASGMVMVRRRRAI</sequence>
<proteinExistence type="predicted"/>
<feature type="domain" description="Ice-binding protein C-terminal" evidence="2">
    <location>
        <begin position="189"/>
        <end position="212"/>
    </location>
</feature>
<keyword evidence="4" id="KW-1185">Reference proteome</keyword>
<dbReference type="RefSeq" id="WP_190891534.1">
    <property type="nucleotide sequence ID" value="NZ_JACJTE010000004.1"/>
</dbReference>
<dbReference type="PROSITE" id="PS51257">
    <property type="entry name" value="PROKAR_LIPOPROTEIN"/>
    <property type="match status" value="1"/>
</dbReference>
<dbReference type="NCBIfam" id="TIGR02595">
    <property type="entry name" value="PEP_CTERM"/>
    <property type="match status" value="1"/>
</dbReference>
<comment type="caution">
    <text evidence="3">The sequence shown here is derived from an EMBL/GenBank/DDBJ whole genome shotgun (WGS) entry which is preliminary data.</text>
</comment>
<evidence type="ECO:0000313" key="4">
    <source>
        <dbReference type="Proteomes" id="UP000604661"/>
    </source>
</evidence>
<dbReference type="InterPro" id="IPR013424">
    <property type="entry name" value="Ice-binding_C"/>
</dbReference>
<dbReference type="Proteomes" id="UP000604661">
    <property type="component" value="Unassembled WGS sequence"/>
</dbReference>
<evidence type="ECO:0000313" key="3">
    <source>
        <dbReference type="EMBL" id="MBD2560035.1"/>
    </source>
</evidence>
<evidence type="ECO:0000259" key="2">
    <source>
        <dbReference type="Pfam" id="PF07589"/>
    </source>
</evidence>
<name>A0ABR8ETT4_NOSLI</name>
<dbReference type="EMBL" id="JACJTE010000004">
    <property type="protein sequence ID" value="MBD2560035.1"/>
    <property type="molecule type" value="Genomic_DNA"/>
</dbReference>
<accession>A0ABR8ETT4</accession>
<gene>
    <name evidence="3" type="ORF">H6G95_05250</name>
</gene>
<organism evidence="3 4">
    <name type="scientific">Nostoc linckia FACHB-391</name>
    <dbReference type="NCBI Taxonomy" id="2692906"/>
    <lineage>
        <taxon>Bacteria</taxon>
        <taxon>Bacillati</taxon>
        <taxon>Cyanobacteriota</taxon>
        <taxon>Cyanophyceae</taxon>
        <taxon>Nostocales</taxon>
        <taxon>Nostocaceae</taxon>
        <taxon>Nostoc</taxon>
    </lineage>
</organism>
<protein>
    <submittedName>
        <fullName evidence="3">PEP-CTERM sorting domain-containing protein</fullName>
    </submittedName>
</protein>
<feature type="signal peptide" evidence="1">
    <location>
        <begin position="1"/>
        <end position="21"/>
    </location>
</feature>
<reference evidence="3 4" key="1">
    <citation type="journal article" date="2020" name="ISME J.">
        <title>Comparative genomics reveals insights into cyanobacterial evolution and habitat adaptation.</title>
        <authorList>
            <person name="Chen M.Y."/>
            <person name="Teng W.K."/>
            <person name="Zhao L."/>
            <person name="Hu C.X."/>
            <person name="Zhou Y.K."/>
            <person name="Han B.P."/>
            <person name="Song L.R."/>
            <person name="Shu W.S."/>
        </authorList>
    </citation>
    <scope>NUCLEOTIDE SEQUENCE [LARGE SCALE GENOMIC DNA]</scope>
    <source>
        <strain evidence="3 4">FACHB-391</strain>
    </source>
</reference>
<dbReference type="Pfam" id="PF07589">
    <property type="entry name" value="PEP-CTERM"/>
    <property type="match status" value="1"/>
</dbReference>
<keyword evidence="1" id="KW-0732">Signal</keyword>
<feature type="chain" id="PRO_5046344560" evidence="1">
    <location>
        <begin position="22"/>
        <end position="215"/>
    </location>
</feature>